<feature type="domain" description="Strictosidine synthase conserved region" evidence="5">
    <location>
        <begin position="172"/>
        <end position="256"/>
    </location>
</feature>
<keyword evidence="7" id="KW-1185">Reference proteome</keyword>
<keyword evidence="3" id="KW-0325">Glycoprotein</keyword>
<dbReference type="EMBL" id="JTDE01004026">
    <property type="protein sequence ID" value="KAF7255384.1"/>
    <property type="molecule type" value="Genomic_DNA"/>
</dbReference>
<evidence type="ECO:0000313" key="6">
    <source>
        <dbReference type="EMBL" id="KAF7255384.1"/>
    </source>
</evidence>
<feature type="transmembrane region" description="Helical" evidence="4">
    <location>
        <begin position="18"/>
        <end position="37"/>
    </location>
</feature>
<dbReference type="InterPro" id="IPR018119">
    <property type="entry name" value="Strictosidine_synth_cons-reg"/>
</dbReference>
<dbReference type="PANTHER" id="PTHR10426">
    <property type="entry name" value="STRICTOSIDINE SYNTHASE-RELATED"/>
    <property type="match status" value="1"/>
</dbReference>
<organism evidence="6 7">
    <name type="scientific">Paragonimus skrjabini miyazakii</name>
    <dbReference type="NCBI Taxonomy" id="59628"/>
    <lineage>
        <taxon>Eukaryota</taxon>
        <taxon>Metazoa</taxon>
        <taxon>Spiralia</taxon>
        <taxon>Lophotrochozoa</taxon>
        <taxon>Platyhelminthes</taxon>
        <taxon>Trematoda</taxon>
        <taxon>Digenea</taxon>
        <taxon>Plagiorchiida</taxon>
        <taxon>Troglotremata</taxon>
        <taxon>Troglotrematidae</taxon>
        <taxon>Paragonimus</taxon>
    </lineage>
</organism>
<accession>A0A8S9YKQ4</accession>
<keyword evidence="4" id="KW-0812">Transmembrane</keyword>
<dbReference type="InterPro" id="IPR011042">
    <property type="entry name" value="6-blade_b-propeller_TolB-like"/>
</dbReference>
<keyword evidence="4" id="KW-1133">Transmembrane helix</keyword>
<evidence type="ECO:0000256" key="1">
    <source>
        <dbReference type="ARBA" id="ARBA00009191"/>
    </source>
</evidence>
<comment type="caution">
    <text evidence="6">The sequence shown here is derived from an EMBL/GenBank/DDBJ whole genome shotgun (WGS) entry which is preliminary data.</text>
</comment>
<dbReference type="PANTHER" id="PTHR10426:SF88">
    <property type="entry name" value="ADIPOCYTE PLASMA MEMBRANE-ASSOCIATED PROTEIN HEMOMUCIN-RELATED"/>
    <property type="match status" value="1"/>
</dbReference>
<gene>
    <name evidence="6" type="ORF">EG68_06907</name>
</gene>
<dbReference type="AlphaFoldDB" id="A0A8S9YKQ4"/>
<reference evidence="6" key="1">
    <citation type="submission" date="2019-07" db="EMBL/GenBank/DDBJ databases">
        <title>Annotation for the trematode Paragonimus miyazaki's.</title>
        <authorList>
            <person name="Choi Y.-J."/>
        </authorList>
    </citation>
    <scope>NUCLEOTIDE SEQUENCE</scope>
    <source>
        <strain evidence="6">Japan</strain>
    </source>
</reference>
<dbReference type="GO" id="GO:0012505">
    <property type="term" value="C:endomembrane system"/>
    <property type="evidence" value="ECO:0007669"/>
    <property type="project" value="TreeGrafter"/>
</dbReference>
<dbReference type="Proteomes" id="UP000822476">
    <property type="component" value="Unassembled WGS sequence"/>
</dbReference>
<evidence type="ECO:0000256" key="3">
    <source>
        <dbReference type="ARBA" id="ARBA00023180"/>
    </source>
</evidence>
<protein>
    <recommendedName>
        <fullName evidence="5">Strictosidine synthase conserved region domain-containing protein</fullName>
    </recommendedName>
</protein>
<evidence type="ECO:0000259" key="5">
    <source>
        <dbReference type="Pfam" id="PF03088"/>
    </source>
</evidence>
<evidence type="ECO:0000256" key="4">
    <source>
        <dbReference type="SAM" id="Phobius"/>
    </source>
</evidence>
<dbReference type="GO" id="GO:0016787">
    <property type="term" value="F:hydrolase activity"/>
    <property type="evidence" value="ECO:0007669"/>
    <property type="project" value="TreeGrafter"/>
</dbReference>
<keyword evidence="2" id="KW-0597">Phosphoprotein</keyword>
<name>A0A8S9YKQ4_9TREM</name>
<evidence type="ECO:0000256" key="2">
    <source>
        <dbReference type="ARBA" id="ARBA00022553"/>
    </source>
</evidence>
<evidence type="ECO:0000313" key="7">
    <source>
        <dbReference type="Proteomes" id="UP000822476"/>
    </source>
</evidence>
<dbReference type="Pfam" id="PF03088">
    <property type="entry name" value="Str_synth"/>
    <property type="match status" value="1"/>
</dbReference>
<keyword evidence="4" id="KW-0472">Membrane</keyword>
<comment type="similarity">
    <text evidence="1">Belongs to the strictosidine synthase family.</text>
</comment>
<dbReference type="OrthoDB" id="5307922at2759"/>
<sequence>MNDLTSNTSNRKRSSGRWVLISTLLVAILAVFWWPVLPKKFAPVSYSVEPAVPLPDSCVQNNRLSDFQQISVHPYHGPESLVYWNGSIYTGVAEGKLLKLDDSGLVEFARFGKSDCDSPAACGRPLGMRLSNDSHNVVVIDAYLGLFSVSLANGSVTKIFPLDDSIFPVFFDDFDFLPNGSVVLSEASMKYTLHELAFEIFEGGPNGRLIMVDPSTGHWSELLRDLRFPNGIQLHSDGQSILVAESTSMRILRVPINGGQLTVFADGLPGIPDNIRLSERGGYWVPVSNLRDGWLGRLLNWLTKWPRLRHVVLKIILSLPNHFEAKTNSAMLLRLDDEGQVVEVWKDPKGLMINVAEVCEHQGELLTGSYFLPYIGHIKR</sequence>
<dbReference type="SUPFAM" id="SSF63829">
    <property type="entry name" value="Calcium-dependent phosphotriesterase"/>
    <property type="match status" value="1"/>
</dbReference>
<proteinExistence type="inferred from homology"/>
<dbReference type="Gene3D" id="2.120.10.30">
    <property type="entry name" value="TolB, C-terminal domain"/>
    <property type="match status" value="1"/>
</dbReference>
<dbReference type="Pfam" id="PF20067">
    <property type="entry name" value="SSL_N"/>
    <property type="match status" value="1"/>
</dbReference>